<dbReference type="PANTHER" id="PTHR42970:SF1">
    <property type="entry name" value="PECTATE LYASE C-RELATED"/>
    <property type="match status" value="1"/>
</dbReference>
<dbReference type="PANTHER" id="PTHR42970">
    <property type="entry name" value="PECTATE LYASE C-RELATED"/>
    <property type="match status" value="1"/>
</dbReference>
<dbReference type="OrthoDB" id="9804686at2"/>
<comment type="caution">
    <text evidence="5">The sequence shown here is derived from an EMBL/GenBank/DDBJ whole genome shotgun (WGS) entry which is preliminary data.</text>
</comment>
<feature type="chain" id="PRO_5022924895" description="Pectate lyase" evidence="4">
    <location>
        <begin position="21"/>
        <end position="728"/>
    </location>
</feature>
<dbReference type="Proteomes" id="UP000317421">
    <property type="component" value="Unassembled WGS sequence"/>
</dbReference>
<gene>
    <name evidence="5" type="ORF">Pla108_18250</name>
</gene>
<keyword evidence="2" id="KW-0325">Glycoprotein</keyword>
<feature type="region of interest" description="Disordered" evidence="3">
    <location>
        <begin position="118"/>
        <end position="144"/>
    </location>
</feature>
<keyword evidence="1" id="KW-0479">Metal-binding</keyword>
<evidence type="ECO:0000256" key="3">
    <source>
        <dbReference type="SAM" id="MobiDB-lite"/>
    </source>
</evidence>
<dbReference type="InterPro" id="IPR011050">
    <property type="entry name" value="Pectin_lyase_fold/virulence"/>
</dbReference>
<proteinExistence type="predicted"/>
<keyword evidence="6" id="KW-1185">Reference proteome</keyword>
<name>A0A5C6AHL0_9BACT</name>
<dbReference type="InterPro" id="IPR012334">
    <property type="entry name" value="Pectin_lyas_fold"/>
</dbReference>
<sequence length="728" mass="77440" precursor="true">MKIAFFAAASLSLLVADAQAATPPRFDLSAATGRRDAETRGWPEWEIGSEAEATRTVGDVTVTLRGVGAPLEGFLHKPRLADGATLASDGVHCAGDAIEIVLSGLPPGRHSLATFHNQQSGEPATQRLAGPGSAAEASPSIDADDDAKMPAAYVEFSSTAGQPVTLRLTAPERSIVLNAIEIDRPDPALRAAKPQPADGEGHVDGESGQVTLAWRPVDGAKAYRVYLAKSRNAADAVSQAESASFQGDGFHGERSEPTATVSVAAKDSLQHYAWRVDAVLAGDEVIQGDVWTFRVRHLAFPGAEGYGRFARGGRGGRVLHVTNLDDSGPGSLRAAVEADGPRTVVFDVAGRIVLESRLIIRNDALTIAGQTAPGEGVCVSNYNLGALGANDLVLRYLRVRPGDTSGKTLDGMGLASCDNAIVDHCSISWTQDESFSSRGAKNITLQRTLISEALNIAGHKKYAKGKSHGFAASIGGDIGSFHHNLLAHCAGRNWSLAGGTNQANRHAGRLDLRNNVVFNWEHRTTDGGAKQVQFVNNYYKPGPATRVFHVLKPEREWTHVFGPQDYYAEGNVMEGRYGPADDRYAGVVEPKGEPLSTFFSDEPFFPSHVSTESADVAYEDVLADVGCNVPSLDAHDQRVLQEVRTGKTTYKGSVSGLPGLPDSQEDVGGWDDYPEVHRSADWDADGDGLPGEWESAHGLDPADPGDAATDPDGDGYTNLEDYLNHIAN</sequence>
<feature type="region of interest" description="Disordered" evidence="3">
    <location>
        <begin position="651"/>
        <end position="720"/>
    </location>
</feature>
<evidence type="ECO:0000313" key="6">
    <source>
        <dbReference type="Proteomes" id="UP000317421"/>
    </source>
</evidence>
<accession>A0A5C6AHL0</accession>
<feature type="compositionally biased region" description="Low complexity" evidence="3">
    <location>
        <begin position="701"/>
        <end position="710"/>
    </location>
</feature>
<dbReference type="EMBL" id="SJPR01000002">
    <property type="protein sequence ID" value="TWT97673.1"/>
    <property type="molecule type" value="Genomic_DNA"/>
</dbReference>
<evidence type="ECO:0008006" key="7">
    <source>
        <dbReference type="Google" id="ProtNLM"/>
    </source>
</evidence>
<dbReference type="SUPFAM" id="SSF51126">
    <property type="entry name" value="Pectin lyase-like"/>
    <property type="match status" value="1"/>
</dbReference>
<evidence type="ECO:0000256" key="1">
    <source>
        <dbReference type="ARBA" id="ARBA00022723"/>
    </source>
</evidence>
<dbReference type="AlphaFoldDB" id="A0A5C6AHL0"/>
<dbReference type="RefSeq" id="WP_146444588.1">
    <property type="nucleotide sequence ID" value="NZ_SJPR01000002.1"/>
</dbReference>
<protein>
    <recommendedName>
        <fullName evidence="7">Pectate lyase</fullName>
    </recommendedName>
</protein>
<feature type="compositionally biased region" description="Low complexity" evidence="3">
    <location>
        <begin position="129"/>
        <end position="140"/>
    </location>
</feature>
<keyword evidence="4" id="KW-0732">Signal</keyword>
<feature type="signal peptide" evidence="4">
    <location>
        <begin position="1"/>
        <end position="20"/>
    </location>
</feature>
<organism evidence="5 6">
    <name type="scientific">Botrimarina colliarenosi</name>
    <dbReference type="NCBI Taxonomy" id="2528001"/>
    <lineage>
        <taxon>Bacteria</taxon>
        <taxon>Pseudomonadati</taxon>
        <taxon>Planctomycetota</taxon>
        <taxon>Planctomycetia</taxon>
        <taxon>Pirellulales</taxon>
        <taxon>Lacipirellulaceae</taxon>
        <taxon>Botrimarina</taxon>
    </lineage>
</organism>
<dbReference type="GO" id="GO:0046872">
    <property type="term" value="F:metal ion binding"/>
    <property type="evidence" value="ECO:0007669"/>
    <property type="project" value="UniProtKB-KW"/>
</dbReference>
<evidence type="ECO:0000256" key="4">
    <source>
        <dbReference type="SAM" id="SignalP"/>
    </source>
</evidence>
<dbReference type="InterPro" id="IPR052063">
    <property type="entry name" value="Polysaccharide_Lyase_1"/>
</dbReference>
<reference evidence="5 6" key="1">
    <citation type="submission" date="2019-02" db="EMBL/GenBank/DDBJ databases">
        <title>Deep-cultivation of Planctomycetes and their phenomic and genomic characterization uncovers novel biology.</title>
        <authorList>
            <person name="Wiegand S."/>
            <person name="Jogler M."/>
            <person name="Boedeker C."/>
            <person name="Pinto D."/>
            <person name="Vollmers J."/>
            <person name="Rivas-Marin E."/>
            <person name="Kohn T."/>
            <person name="Peeters S.H."/>
            <person name="Heuer A."/>
            <person name="Rast P."/>
            <person name="Oberbeckmann S."/>
            <person name="Bunk B."/>
            <person name="Jeske O."/>
            <person name="Meyerdierks A."/>
            <person name="Storesund J.E."/>
            <person name="Kallscheuer N."/>
            <person name="Luecker S."/>
            <person name="Lage O.M."/>
            <person name="Pohl T."/>
            <person name="Merkel B.J."/>
            <person name="Hornburger P."/>
            <person name="Mueller R.-W."/>
            <person name="Bruemmer F."/>
            <person name="Labrenz M."/>
            <person name="Spormann A.M."/>
            <person name="Op Den Camp H."/>
            <person name="Overmann J."/>
            <person name="Amann R."/>
            <person name="Jetten M.S.M."/>
            <person name="Mascher T."/>
            <person name="Medema M.H."/>
            <person name="Devos D.P."/>
            <person name="Kaster A.-K."/>
            <person name="Ovreas L."/>
            <person name="Rohde M."/>
            <person name="Galperin M.Y."/>
            <person name="Jogler C."/>
        </authorList>
    </citation>
    <scope>NUCLEOTIDE SEQUENCE [LARGE SCALE GENOMIC DNA]</scope>
    <source>
        <strain evidence="5 6">Pla108</strain>
    </source>
</reference>
<dbReference type="Gene3D" id="2.160.20.10">
    <property type="entry name" value="Single-stranded right-handed beta-helix, Pectin lyase-like"/>
    <property type="match status" value="1"/>
</dbReference>
<feature type="compositionally biased region" description="Acidic residues" evidence="3">
    <location>
        <begin position="663"/>
        <end position="673"/>
    </location>
</feature>
<evidence type="ECO:0000313" key="5">
    <source>
        <dbReference type="EMBL" id="TWT97673.1"/>
    </source>
</evidence>
<evidence type="ECO:0000256" key="2">
    <source>
        <dbReference type="ARBA" id="ARBA00023180"/>
    </source>
</evidence>